<dbReference type="Proteomes" id="UP000466535">
    <property type="component" value="Unassembled WGS sequence"/>
</dbReference>
<reference evidence="3 4" key="1">
    <citation type="submission" date="2019-12" db="EMBL/GenBank/DDBJ databases">
        <title>Isolation and characterization of three novel carbon monoxide-oxidizing members of Halobacteria from salione crusts and soils.</title>
        <authorList>
            <person name="Myers M.R."/>
            <person name="King G.M."/>
        </authorList>
    </citation>
    <scope>NUCLEOTIDE SEQUENCE [LARGE SCALE GENOMIC DNA]</scope>
    <source>
        <strain evidence="3 4">WSH3</strain>
    </source>
</reference>
<evidence type="ECO:0000259" key="2">
    <source>
        <dbReference type="Pfam" id="PF13458"/>
    </source>
</evidence>
<dbReference type="PANTHER" id="PTHR30483">
    <property type="entry name" value="LEUCINE-SPECIFIC-BINDING PROTEIN"/>
    <property type="match status" value="1"/>
</dbReference>
<dbReference type="SUPFAM" id="SSF53822">
    <property type="entry name" value="Periplasmic binding protein-like I"/>
    <property type="match status" value="1"/>
</dbReference>
<accession>A0A6B0SZ25</accession>
<dbReference type="Gene3D" id="3.40.50.2300">
    <property type="match status" value="2"/>
</dbReference>
<organism evidence="3 4">
    <name type="scientific">Halovenus carboxidivorans</name>
    <dbReference type="NCBI Taxonomy" id="2692199"/>
    <lineage>
        <taxon>Archaea</taxon>
        <taxon>Methanobacteriati</taxon>
        <taxon>Methanobacteriota</taxon>
        <taxon>Stenosarchaea group</taxon>
        <taxon>Halobacteria</taxon>
        <taxon>Halobacteriales</taxon>
        <taxon>Haloarculaceae</taxon>
        <taxon>Halovenus</taxon>
    </lineage>
</organism>
<comment type="caution">
    <text evidence="3">The sequence shown here is derived from an EMBL/GenBank/DDBJ whole genome shotgun (WGS) entry which is preliminary data.</text>
</comment>
<dbReference type="InterPro" id="IPR028082">
    <property type="entry name" value="Peripla_BP_I"/>
</dbReference>
<protein>
    <submittedName>
        <fullName evidence="3">ABC transporter substrate-binding protein</fullName>
    </submittedName>
</protein>
<dbReference type="PANTHER" id="PTHR30483:SF6">
    <property type="entry name" value="PERIPLASMIC BINDING PROTEIN OF ABC TRANSPORTER FOR NATURAL AMINO ACIDS"/>
    <property type="match status" value="1"/>
</dbReference>
<keyword evidence="4" id="KW-1185">Reference proteome</keyword>
<keyword evidence="1" id="KW-0732">Signal</keyword>
<dbReference type="OrthoDB" id="200499at2157"/>
<evidence type="ECO:0000313" key="3">
    <source>
        <dbReference type="EMBL" id="MXR51058.1"/>
    </source>
</evidence>
<name>A0A6B0SZ25_9EURY</name>
<dbReference type="RefSeq" id="WP_159763213.1">
    <property type="nucleotide sequence ID" value="NZ_WUUT01000002.1"/>
</dbReference>
<evidence type="ECO:0000313" key="4">
    <source>
        <dbReference type="Proteomes" id="UP000466535"/>
    </source>
</evidence>
<dbReference type="PROSITE" id="PS51257">
    <property type="entry name" value="PROKAR_LIPOPROTEIN"/>
    <property type="match status" value="1"/>
</dbReference>
<dbReference type="InterPro" id="IPR051010">
    <property type="entry name" value="BCAA_transport"/>
</dbReference>
<feature type="domain" description="Leucine-binding protein" evidence="2">
    <location>
        <begin position="47"/>
        <end position="410"/>
    </location>
</feature>
<proteinExistence type="predicted"/>
<evidence type="ECO:0000256" key="1">
    <source>
        <dbReference type="ARBA" id="ARBA00022729"/>
    </source>
</evidence>
<gene>
    <name evidence="3" type="ORF">GRX03_05485</name>
</gene>
<dbReference type="CDD" id="cd06345">
    <property type="entry name" value="PBP1_ABC_ligand_binding-like"/>
    <property type="match status" value="1"/>
</dbReference>
<dbReference type="EMBL" id="WUUT01000002">
    <property type="protein sequence ID" value="MXR51058.1"/>
    <property type="molecule type" value="Genomic_DNA"/>
</dbReference>
<dbReference type="InterPro" id="IPR028081">
    <property type="entry name" value="Leu-bd"/>
</dbReference>
<sequence>MSKDTTGTYEGTSRRKVIQTIGAGAVGTALAGCGDLLGVEEPGEGQLTIGHIAPLGSVLGVGSERAAEMAKETVNNNGGVMDSDVEVVTKDTLVQASEAEGAVEELINQDNANVIVGAFQSEVGRAIVDLTSEFGVPYISTGPAAPELTAGFVGEDYEQYKHYFRVGPINSALQAEAMADYLTYLSDRHGWNSCAFYRDQAAWTEVFGRDLPGLLDEQGITVENNNGNGEAITIQDPDLGPVVSSAEELGVDYVLRFFAHISSSPSQLLGPWKQGQLNFGIEGIHVPGMHPEYDIATEGLNIYETTSQSGAGGAAPITEHTQPFIEEYVSNYAGDSFDPGTPDGSPMYMGFGTYDAILLLQNVLNEIGTTTPADSLDDYVDAMLSQDGSGIETISGGIQFYGPDEEYPHDLMAERDSDGSITNFPVTQFQPYDGGNVATVEYDGIDRPGQVECVFPESFRTAEHQQPNWMA</sequence>
<dbReference type="Pfam" id="PF13458">
    <property type="entry name" value="Peripla_BP_6"/>
    <property type="match status" value="1"/>
</dbReference>
<dbReference type="AlphaFoldDB" id="A0A6B0SZ25"/>